<keyword evidence="1" id="KW-1133">Transmembrane helix</keyword>
<feature type="transmembrane region" description="Helical" evidence="1">
    <location>
        <begin position="234"/>
        <end position="253"/>
    </location>
</feature>
<dbReference type="RefSeq" id="WP_145854286.1">
    <property type="nucleotide sequence ID" value="NZ_RPFW01000003.1"/>
</dbReference>
<feature type="transmembrane region" description="Helical" evidence="1">
    <location>
        <begin position="195"/>
        <end position="213"/>
    </location>
</feature>
<sequence length="370" mass="37780">MTPADDGTAVPAGGPADADAAAEAVSRLRAAQLLLWYPRPWRDRYGEEFTELLVSDIAERPRSLGRTLDVAKGGLLARLAGAGLTGAAPAVPPGDPAAARGRHVAASLGTLGAASAVFLIVGAAQWSQLLIGWVWVARRQQPGAAVPLLAADRNATLGTSAAIIALLALGVFAALPVLVTVAARLAGPGTAAQRIRLAVPAVTLVAALTALVIGGRSLENNWIGTGGLHSPVPGGLAAFIWAVTLFVSAYWAHPGVLSAFPGAELAWMELSPLLLAVAVASAVILVRRTGLSPRLARFEARLGLACCIVMTAFLALCAAWLTADGPLAGGTALFHAGWVNVASTVILSLTLTTAVAASRTARRTLASPRR</sequence>
<feature type="transmembrane region" description="Helical" evidence="1">
    <location>
        <begin position="157"/>
        <end position="183"/>
    </location>
</feature>
<accession>A0A6P2C4E2</accession>
<organism evidence="2 3">
    <name type="scientific">Trebonia kvetii</name>
    <dbReference type="NCBI Taxonomy" id="2480626"/>
    <lineage>
        <taxon>Bacteria</taxon>
        <taxon>Bacillati</taxon>
        <taxon>Actinomycetota</taxon>
        <taxon>Actinomycetes</taxon>
        <taxon>Streptosporangiales</taxon>
        <taxon>Treboniaceae</taxon>
        <taxon>Trebonia</taxon>
    </lineage>
</organism>
<feature type="transmembrane region" description="Helical" evidence="1">
    <location>
        <begin position="265"/>
        <end position="286"/>
    </location>
</feature>
<keyword evidence="3" id="KW-1185">Reference proteome</keyword>
<name>A0A6P2C4E2_9ACTN</name>
<protein>
    <submittedName>
        <fullName evidence="2">Uncharacterized protein</fullName>
    </submittedName>
</protein>
<dbReference type="OrthoDB" id="4747837at2"/>
<proteinExistence type="predicted"/>
<gene>
    <name evidence="2" type="ORF">EAS64_18625</name>
</gene>
<evidence type="ECO:0000313" key="3">
    <source>
        <dbReference type="Proteomes" id="UP000460272"/>
    </source>
</evidence>
<dbReference type="Proteomes" id="UP000460272">
    <property type="component" value="Unassembled WGS sequence"/>
</dbReference>
<feature type="transmembrane region" description="Helical" evidence="1">
    <location>
        <begin position="111"/>
        <end position="136"/>
    </location>
</feature>
<evidence type="ECO:0000256" key="1">
    <source>
        <dbReference type="SAM" id="Phobius"/>
    </source>
</evidence>
<keyword evidence="1" id="KW-0812">Transmembrane</keyword>
<feature type="transmembrane region" description="Helical" evidence="1">
    <location>
        <begin position="298"/>
        <end position="321"/>
    </location>
</feature>
<keyword evidence="1" id="KW-0472">Membrane</keyword>
<feature type="transmembrane region" description="Helical" evidence="1">
    <location>
        <begin position="341"/>
        <end position="361"/>
    </location>
</feature>
<dbReference type="EMBL" id="RPFW01000003">
    <property type="protein sequence ID" value="TVZ04383.1"/>
    <property type="molecule type" value="Genomic_DNA"/>
</dbReference>
<evidence type="ECO:0000313" key="2">
    <source>
        <dbReference type="EMBL" id="TVZ04383.1"/>
    </source>
</evidence>
<comment type="caution">
    <text evidence="2">The sequence shown here is derived from an EMBL/GenBank/DDBJ whole genome shotgun (WGS) entry which is preliminary data.</text>
</comment>
<dbReference type="AlphaFoldDB" id="A0A6P2C4E2"/>
<reference evidence="2 3" key="1">
    <citation type="submission" date="2018-11" db="EMBL/GenBank/DDBJ databases">
        <title>Trebonia kvetii gen.nov., sp.nov., a novel acidophilic actinobacterium, and proposal of the new actinobacterial family Treboniaceae fam. nov.</title>
        <authorList>
            <person name="Rapoport D."/>
            <person name="Sagova-Mareckova M."/>
            <person name="Sedlacek I."/>
            <person name="Provaznik J."/>
            <person name="Kralova S."/>
            <person name="Pavlinic D."/>
            <person name="Benes V."/>
            <person name="Kopecky J."/>
        </authorList>
    </citation>
    <scope>NUCLEOTIDE SEQUENCE [LARGE SCALE GENOMIC DNA]</scope>
    <source>
        <strain evidence="2 3">15Tr583</strain>
    </source>
</reference>